<name>A0A2T9XYG8_9FUNG</name>
<keyword evidence="2 4" id="KW-0863">Zinc-finger</keyword>
<keyword evidence="3" id="KW-0862">Zinc</keyword>
<dbReference type="AlphaFoldDB" id="A0A2T9XYG8"/>
<evidence type="ECO:0000256" key="1">
    <source>
        <dbReference type="ARBA" id="ARBA00022723"/>
    </source>
</evidence>
<dbReference type="GO" id="GO:0005634">
    <property type="term" value="C:nucleus"/>
    <property type="evidence" value="ECO:0007669"/>
    <property type="project" value="TreeGrafter"/>
</dbReference>
<dbReference type="EMBL" id="MBFT01001142">
    <property type="protein sequence ID" value="PVU85127.1"/>
    <property type="molecule type" value="Genomic_DNA"/>
</dbReference>
<dbReference type="Pfam" id="PF05495">
    <property type="entry name" value="zf-CHY"/>
    <property type="match status" value="1"/>
</dbReference>
<evidence type="ECO:0000313" key="8">
    <source>
        <dbReference type="EMBL" id="PVU85127.1"/>
    </source>
</evidence>
<comment type="caution">
    <text evidence="8">The sequence shown here is derived from an EMBL/GenBank/DDBJ whole genome shotgun (WGS) entry which is preliminary data.</text>
</comment>
<proteinExistence type="predicted"/>
<organism evidence="8 10">
    <name type="scientific">Furculomyces boomerangus</name>
    <dbReference type="NCBI Taxonomy" id="61424"/>
    <lineage>
        <taxon>Eukaryota</taxon>
        <taxon>Fungi</taxon>
        <taxon>Fungi incertae sedis</taxon>
        <taxon>Zoopagomycota</taxon>
        <taxon>Kickxellomycotina</taxon>
        <taxon>Harpellomycetes</taxon>
        <taxon>Harpellales</taxon>
        <taxon>Harpellaceae</taxon>
        <taxon>Furculomyces</taxon>
    </lineage>
</organism>
<evidence type="ECO:0000259" key="5">
    <source>
        <dbReference type="PROSITE" id="PS50089"/>
    </source>
</evidence>
<dbReference type="InterPro" id="IPR008913">
    <property type="entry name" value="Znf_CHY"/>
</dbReference>
<evidence type="ECO:0000256" key="3">
    <source>
        <dbReference type="ARBA" id="ARBA00022833"/>
    </source>
</evidence>
<dbReference type="STRING" id="61424.A0A2T9XYG8"/>
<dbReference type="InterPro" id="IPR013083">
    <property type="entry name" value="Znf_RING/FYVE/PHD"/>
</dbReference>
<dbReference type="GO" id="GO:0016567">
    <property type="term" value="P:protein ubiquitination"/>
    <property type="evidence" value="ECO:0007669"/>
    <property type="project" value="TreeGrafter"/>
</dbReference>
<dbReference type="Pfam" id="PF14599">
    <property type="entry name" value="zinc_ribbon_6"/>
    <property type="match status" value="1"/>
</dbReference>
<dbReference type="PROSITE" id="PS50089">
    <property type="entry name" value="ZF_RING_2"/>
    <property type="match status" value="1"/>
</dbReference>
<dbReference type="GO" id="GO:0006511">
    <property type="term" value="P:ubiquitin-dependent protein catabolic process"/>
    <property type="evidence" value="ECO:0007669"/>
    <property type="project" value="TreeGrafter"/>
</dbReference>
<dbReference type="SUPFAM" id="SSF161219">
    <property type="entry name" value="CHY zinc finger-like"/>
    <property type="match status" value="1"/>
</dbReference>
<feature type="domain" description="CTCHY-type" evidence="7">
    <location>
        <begin position="73"/>
        <end position="137"/>
    </location>
</feature>
<sequence length="265" mass="30377">MQEELSNSAGCSHYKRNAMIKAECCKKWVWCRFCHDENENHEMNRFLVKEMKCSGCDLIQNIDSVCKGCHIVTGKYYCEICKLLDNDTTKKAFHCDKCGLCRAGGRDNFFHCDKCGICLSLGLEKNHICIEKNLQSNCPVCMEFLYTSTLTVILLSCGHPIHQNCATDLINHYKSSTDGTPKCPECQRSIIEEKVYTEEMDLLMSSQKMPEEFRKHKSSIFCNDCRKRSVVPYHFVYHKCGGCGSYNTIVRSTNIIEEETENTNC</sequence>
<dbReference type="SUPFAM" id="SSF57850">
    <property type="entry name" value="RING/U-box"/>
    <property type="match status" value="1"/>
</dbReference>
<dbReference type="Gene3D" id="2.20.28.10">
    <property type="match status" value="1"/>
</dbReference>
<evidence type="ECO:0008006" key="11">
    <source>
        <dbReference type="Google" id="ProtNLM"/>
    </source>
</evidence>
<dbReference type="InterPro" id="IPR037275">
    <property type="entry name" value="Znf_CTCHY_sf"/>
</dbReference>
<dbReference type="InterPro" id="IPR039512">
    <property type="entry name" value="RCHY1_zinc-ribbon"/>
</dbReference>
<dbReference type="InterPro" id="IPR017921">
    <property type="entry name" value="Znf_CTCHY"/>
</dbReference>
<dbReference type="InterPro" id="IPR037274">
    <property type="entry name" value="Znf_CHY_sf"/>
</dbReference>
<evidence type="ECO:0000259" key="7">
    <source>
        <dbReference type="PROSITE" id="PS51270"/>
    </source>
</evidence>
<evidence type="ECO:0000256" key="4">
    <source>
        <dbReference type="PROSITE-ProRule" id="PRU00601"/>
    </source>
</evidence>
<feature type="domain" description="RING-type" evidence="5">
    <location>
        <begin position="138"/>
        <end position="187"/>
    </location>
</feature>
<dbReference type="InterPro" id="IPR001841">
    <property type="entry name" value="Znf_RING"/>
</dbReference>
<evidence type="ECO:0000313" key="9">
    <source>
        <dbReference type="EMBL" id="PVU98443.1"/>
    </source>
</evidence>
<protein>
    <recommendedName>
        <fullName evidence="11">RING-type domain-containing protein</fullName>
    </recommendedName>
</protein>
<accession>A0A2T9XYG8</accession>
<evidence type="ECO:0000313" key="10">
    <source>
        <dbReference type="Proteomes" id="UP000245699"/>
    </source>
</evidence>
<gene>
    <name evidence="9" type="ORF">BB559_001572</name>
    <name evidence="8" type="ORF">BB559_007205</name>
</gene>
<dbReference type="OrthoDB" id="411372at2759"/>
<keyword evidence="10" id="KW-1185">Reference proteome</keyword>
<dbReference type="PROSITE" id="PS51266">
    <property type="entry name" value="ZF_CHY"/>
    <property type="match status" value="1"/>
</dbReference>
<reference evidence="8 10" key="1">
    <citation type="journal article" date="2018" name="MBio">
        <title>Comparative Genomics Reveals the Core Gene Toolbox for the Fungus-Insect Symbiosis.</title>
        <authorList>
            <person name="Wang Y."/>
            <person name="Stata M."/>
            <person name="Wang W."/>
            <person name="Stajich J.E."/>
            <person name="White M.M."/>
            <person name="Moncalvo J.M."/>
        </authorList>
    </citation>
    <scope>NUCLEOTIDE SEQUENCE [LARGE SCALE GENOMIC DNA]</scope>
    <source>
        <strain evidence="8 10">AUS-77-4</strain>
    </source>
</reference>
<evidence type="ECO:0000256" key="2">
    <source>
        <dbReference type="ARBA" id="ARBA00022771"/>
    </source>
</evidence>
<dbReference type="PANTHER" id="PTHR21319">
    <property type="entry name" value="RING FINGER AND CHY ZINC FINGER DOMAIN-CONTAINING PROTEIN 1"/>
    <property type="match status" value="1"/>
</dbReference>
<dbReference type="GO" id="GO:0061630">
    <property type="term" value="F:ubiquitin protein ligase activity"/>
    <property type="evidence" value="ECO:0007669"/>
    <property type="project" value="TreeGrafter"/>
</dbReference>
<keyword evidence="1" id="KW-0479">Metal-binding</keyword>
<dbReference type="SUPFAM" id="SSF161245">
    <property type="entry name" value="Zinc hairpin stack"/>
    <property type="match status" value="1"/>
</dbReference>
<dbReference type="GO" id="GO:0008270">
    <property type="term" value="F:zinc ion binding"/>
    <property type="evidence" value="ECO:0007669"/>
    <property type="project" value="UniProtKB-KW"/>
</dbReference>
<dbReference type="EMBL" id="MBFT01000080">
    <property type="protein sequence ID" value="PVU98443.1"/>
    <property type="molecule type" value="Genomic_DNA"/>
</dbReference>
<evidence type="ECO:0000259" key="6">
    <source>
        <dbReference type="PROSITE" id="PS51266"/>
    </source>
</evidence>
<dbReference type="SMART" id="SM00184">
    <property type="entry name" value="RING"/>
    <property type="match status" value="1"/>
</dbReference>
<dbReference type="PANTHER" id="PTHR21319:SF0">
    <property type="entry name" value="AND RING FINGER DOMAIN PROTEIN, PUTATIVE (AFU_ORTHOLOGUE AFUA_1G08900)-RELATED"/>
    <property type="match status" value="1"/>
</dbReference>
<dbReference type="PROSITE" id="PS51270">
    <property type="entry name" value="ZF_CTCHY"/>
    <property type="match status" value="1"/>
</dbReference>
<feature type="domain" description="CHY-type" evidence="6">
    <location>
        <begin position="4"/>
        <end position="71"/>
    </location>
</feature>
<dbReference type="Gene3D" id="3.30.40.10">
    <property type="entry name" value="Zinc/RING finger domain, C3HC4 (zinc finger)"/>
    <property type="match status" value="1"/>
</dbReference>
<dbReference type="Proteomes" id="UP000245699">
    <property type="component" value="Unassembled WGS sequence"/>
</dbReference>